<proteinExistence type="inferred from homology"/>
<dbReference type="Pfam" id="PF00089">
    <property type="entry name" value="Trypsin"/>
    <property type="match status" value="1"/>
</dbReference>
<evidence type="ECO:0000259" key="4">
    <source>
        <dbReference type="PROSITE" id="PS50240"/>
    </source>
</evidence>
<dbReference type="InterPro" id="IPR009003">
    <property type="entry name" value="Peptidase_S1_PA"/>
</dbReference>
<accession>A0A8S9Y664</accession>
<dbReference type="InterPro" id="IPR001314">
    <property type="entry name" value="Peptidase_S1A"/>
</dbReference>
<dbReference type="AlphaFoldDB" id="A0A8S9Y664"/>
<evidence type="ECO:0000313" key="5">
    <source>
        <dbReference type="EMBL" id="KAF6215325.1"/>
    </source>
</evidence>
<keyword evidence="3" id="KW-0645">Protease</keyword>
<feature type="domain" description="Peptidase S1" evidence="4">
    <location>
        <begin position="7"/>
        <end position="238"/>
    </location>
</feature>
<organism evidence="5 6">
    <name type="scientific">Apolygus lucorum</name>
    <name type="common">Small green plant bug</name>
    <name type="synonym">Lygocoris lucorum</name>
    <dbReference type="NCBI Taxonomy" id="248454"/>
    <lineage>
        <taxon>Eukaryota</taxon>
        <taxon>Metazoa</taxon>
        <taxon>Ecdysozoa</taxon>
        <taxon>Arthropoda</taxon>
        <taxon>Hexapoda</taxon>
        <taxon>Insecta</taxon>
        <taxon>Pterygota</taxon>
        <taxon>Neoptera</taxon>
        <taxon>Paraneoptera</taxon>
        <taxon>Hemiptera</taxon>
        <taxon>Heteroptera</taxon>
        <taxon>Panheteroptera</taxon>
        <taxon>Cimicomorpha</taxon>
        <taxon>Miridae</taxon>
        <taxon>Mirini</taxon>
        <taxon>Apolygus</taxon>
    </lineage>
</organism>
<keyword evidence="3" id="KW-0720">Serine protease</keyword>
<dbReference type="InterPro" id="IPR051487">
    <property type="entry name" value="Ser/Thr_Proteases_Immune/Dev"/>
</dbReference>
<feature type="non-terminal residue" evidence="5">
    <location>
        <position position="246"/>
    </location>
</feature>
<dbReference type="CDD" id="cd00190">
    <property type="entry name" value="Tryp_SPc"/>
    <property type="match status" value="1"/>
</dbReference>
<keyword evidence="3" id="KW-0378">Hydrolase</keyword>
<dbReference type="SMART" id="SM00020">
    <property type="entry name" value="Tryp_SPc"/>
    <property type="match status" value="1"/>
</dbReference>
<dbReference type="OrthoDB" id="6594743at2759"/>
<dbReference type="PROSITE" id="PS00134">
    <property type="entry name" value="TRYPSIN_HIS"/>
    <property type="match status" value="1"/>
</dbReference>
<dbReference type="InterPro" id="IPR018114">
    <property type="entry name" value="TRYPSIN_HIS"/>
</dbReference>
<dbReference type="EMBL" id="WIXP02000002">
    <property type="protein sequence ID" value="KAF6215325.1"/>
    <property type="molecule type" value="Genomic_DNA"/>
</dbReference>
<dbReference type="PROSITE" id="PS00135">
    <property type="entry name" value="TRYPSIN_SER"/>
    <property type="match status" value="1"/>
</dbReference>
<dbReference type="PROSITE" id="PS50240">
    <property type="entry name" value="TRYPSIN_DOM"/>
    <property type="match status" value="1"/>
</dbReference>
<dbReference type="InterPro" id="IPR033116">
    <property type="entry name" value="TRYPSIN_SER"/>
</dbReference>
<evidence type="ECO:0000256" key="3">
    <source>
        <dbReference type="RuleBase" id="RU363034"/>
    </source>
</evidence>
<dbReference type="Gene3D" id="2.40.10.10">
    <property type="entry name" value="Trypsin-like serine proteases"/>
    <property type="match status" value="1"/>
</dbReference>
<dbReference type="GO" id="GO:0004252">
    <property type="term" value="F:serine-type endopeptidase activity"/>
    <property type="evidence" value="ECO:0007669"/>
    <property type="project" value="InterPro"/>
</dbReference>
<comment type="caution">
    <text evidence="5">The sequence shown here is derived from an EMBL/GenBank/DDBJ whole genome shotgun (WGS) entry which is preliminary data.</text>
</comment>
<evidence type="ECO:0000256" key="1">
    <source>
        <dbReference type="ARBA" id="ARBA00023157"/>
    </source>
</evidence>
<keyword evidence="1" id="KW-1015">Disulfide bond</keyword>
<sequence length="246" mass="27100">MYSGSRIVGGEYYVQNKYPFLVEIVRNKDYMFTGVYEHHCGGSLITVRNVISAGHCFHTSGCTMGEYGVRLGLHNRNDPGVGVIVNLHISRPQNYYFDGNTAINDIAMVTLPISVDFNHNIMPVYLPSPELDVTEQDVIIAGWGAEKFAGVSTMSPKELHTKVTSNSLCPDPTHLCTHTWEQTACSGDSGGPVVWLDPQTNWYTLVGVVSNGDFCVGHVPATQTRVTAYLTWIQDRLTAPLPLCTM</sequence>
<dbReference type="Proteomes" id="UP000466442">
    <property type="component" value="Unassembled WGS sequence"/>
</dbReference>
<reference evidence="5" key="1">
    <citation type="journal article" date="2021" name="Mol. Ecol. Resour.">
        <title>Apolygus lucorum genome provides insights into omnivorousness and mesophyll feeding.</title>
        <authorList>
            <person name="Liu Y."/>
            <person name="Liu H."/>
            <person name="Wang H."/>
            <person name="Huang T."/>
            <person name="Liu B."/>
            <person name="Yang B."/>
            <person name="Yin L."/>
            <person name="Li B."/>
            <person name="Zhang Y."/>
            <person name="Zhang S."/>
            <person name="Jiang F."/>
            <person name="Zhang X."/>
            <person name="Ren Y."/>
            <person name="Wang B."/>
            <person name="Wang S."/>
            <person name="Lu Y."/>
            <person name="Wu K."/>
            <person name="Fan W."/>
            <person name="Wang G."/>
        </authorList>
    </citation>
    <scope>NUCLEOTIDE SEQUENCE</scope>
    <source>
        <strain evidence="5">12Hb</strain>
    </source>
</reference>
<evidence type="ECO:0000313" key="6">
    <source>
        <dbReference type="Proteomes" id="UP000466442"/>
    </source>
</evidence>
<dbReference type="SUPFAM" id="SSF50494">
    <property type="entry name" value="Trypsin-like serine proteases"/>
    <property type="match status" value="1"/>
</dbReference>
<dbReference type="PRINTS" id="PR00722">
    <property type="entry name" value="CHYMOTRYPSIN"/>
</dbReference>
<evidence type="ECO:0000256" key="2">
    <source>
        <dbReference type="ARBA" id="ARBA00024195"/>
    </source>
</evidence>
<dbReference type="GO" id="GO:0006508">
    <property type="term" value="P:proteolysis"/>
    <property type="evidence" value="ECO:0007669"/>
    <property type="project" value="UniProtKB-KW"/>
</dbReference>
<gene>
    <name evidence="5" type="ORF">GE061_010077</name>
</gene>
<dbReference type="InterPro" id="IPR043504">
    <property type="entry name" value="Peptidase_S1_PA_chymotrypsin"/>
</dbReference>
<protein>
    <recommendedName>
        <fullName evidence="4">Peptidase S1 domain-containing protein</fullName>
    </recommendedName>
</protein>
<dbReference type="InterPro" id="IPR001254">
    <property type="entry name" value="Trypsin_dom"/>
</dbReference>
<comment type="similarity">
    <text evidence="2">Belongs to the peptidase S1 family. CLIP subfamily.</text>
</comment>
<dbReference type="PANTHER" id="PTHR24256">
    <property type="entry name" value="TRYPTASE-RELATED"/>
    <property type="match status" value="1"/>
</dbReference>
<keyword evidence="6" id="KW-1185">Reference proteome</keyword>
<name>A0A8S9Y664_APOLU</name>